<dbReference type="OrthoDB" id="4886853at2759"/>
<reference evidence="1 2" key="1">
    <citation type="journal article" date="2018" name="Front. Microbiol.">
        <title>Genome-Wide Analysis of Corynespora cassiicola Leaf Fall Disease Putative Effectors.</title>
        <authorList>
            <person name="Lopez D."/>
            <person name="Ribeiro S."/>
            <person name="Label P."/>
            <person name="Fumanal B."/>
            <person name="Venisse J.S."/>
            <person name="Kohler A."/>
            <person name="de Oliveira R.R."/>
            <person name="Labutti K."/>
            <person name="Lipzen A."/>
            <person name="Lail K."/>
            <person name="Bauer D."/>
            <person name="Ohm R.A."/>
            <person name="Barry K.W."/>
            <person name="Spatafora J."/>
            <person name="Grigoriev I.V."/>
            <person name="Martin F.M."/>
            <person name="Pujade-Renaud V."/>
        </authorList>
    </citation>
    <scope>NUCLEOTIDE SEQUENCE [LARGE SCALE GENOMIC DNA]</scope>
    <source>
        <strain evidence="1 2">Philippines</strain>
    </source>
</reference>
<protein>
    <submittedName>
        <fullName evidence="1">Uncharacterized protein</fullName>
    </submittedName>
</protein>
<keyword evidence="2" id="KW-1185">Reference proteome</keyword>
<sequence length="137" mass="15630">MSTEQLNLSEWVDHINKLIFFQPDDAISTKAIEEHVDPNLVVKVNHNVFTYEQFKGGVQFLRSSQIISLDTNSHIMKWENPEKPDGAVVRLTTFTNTEKATGKVSKKKNIEIHTVKVIDGKRKLTELVEVEDEEHSG</sequence>
<dbReference type="STRING" id="1448308.A0A2T2P9I4"/>
<name>A0A2T2P9I4_CORCC</name>
<accession>A0A2T2P9I4</accession>
<evidence type="ECO:0000313" key="2">
    <source>
        <dbReference type="Proteomes" id="UP000240883"/>
    </source>
</evidence>
<dbReference type="AlphaFoldDB" id="A0A2T2P9I4"/>
<proteinExistence type="predicted"/>
<evidence type="ECO:0000313" key="1">
    <source>
        <dbReference type="EMBL" id="PSN74323.1"/>
    </source>
</evidence>
<dbReference type="Proteomes" id="UP000240883">
    <property type="component" value="Unassembled WGS sequence"/>
</dbReference>
<organism evidence="1 2">
    <name type="scientific">Corynespora cassiicola Philippines</name>
    <dbReference type="NCBI Taxonomy" id="1448308"/>
    <lineage>
        <taxon>Eukaryota</taxon>
        <taxon>Fungi</taxon>
        <taxon>Dikarya</taxon>
        <taxon>Ascomycota</taxon>
        <taxon>Pezizomycotina</taxon>
        <taxon>Dothideomycetes</taxon>
        <taxon>Pleosporomycetidae</taxon>
        <taxon>Pleosporales</taxon>
        <taxon>Corynesporascaceae</taxon>
        <taxon>Corynespora</taxon>
    </lineage>
</organism>
<dbReference type="EMBL" id="KZ678128">
    <property type="protein sequence ID" value="PSN74323.1"/>
    <property type="molecule type" value="Genomic_DNA"/>
</dbReference>
<gene>
    <name evidence="1" type="ORF">BS50DRAFT_670741</name>
</gene>